<dbReference type="InterPro" id="IPR036691">
    <property type="entry name" value="Endo/exonu/phosph_ase_sf"/>
</dbReference>
<evidence type="ECO:0000259" key="3">
    <source>
        <dbReference type="Pfam" id="PF03372"/>
    </source>
</evidence>
<dbReference type="InterPro" id="IPR038772">
    <property type="entry name" value="Sph/SMPD2-like"/>
</dbReference>
<proteinExistence type="inferred from homology"/>
<dbReference type="PANTHER" id="PTHR16320:SF23">
    <property type="entry name" value="SPHINGOMYELINASE C 1"/>
    <property type="match status" value="1"/>
</dbReference>
<feature type="compositionally biased region" description="Polar residues" evidence="2">
    <location>
        <begin position="36"/>
        <end position="47"/>
    </location>
</feature>
<accession>A0ABN9SC46</accession>
<evidence type="ECO:0000313" key="5">
    <source>
        <dbReference type="Proteomes" id="UP001189429"/>
    </source>
</evidence>
<reference evidence="4" key="1">
    <citation type="submission" date="2023-10" db="EMBL/GenBank/DDBJ databases">
        <authorList>
            <person name="Chen Y."/>
            <person name="Shah S."/>
            <person name="Dougan E. K."/>
            <person name="Thang M."/>
            <person name="Chan C."/>
        </authorList>
    </citation>
    <scope>NUCLEOTIDE SEQUENCE [LARGE SCALE GENOMIC DNA]</scope>
</reference>
<organism evidence="4 5">
    <name type="scientific">Prorocentrum cordatum</name>
    <dbReference type="NCBI Taxonomy" id="2364126"/>
    <lineage>
        <taxon>Eukaryota</taxon>
        <taxon>Sar</taxon>
        <taxon>Alveolata</taxon>
        <taxon>Dinophyceae</taxon>
        <taxon>Prorocentrales</taxon>
        <taxon>Prorocentraceae</taxon>
        <taxon>Prorocentrum</taxon>
    </lineage>
</organism>
<comment type="caution">
    <text evidence="4">The sequence shown here is derived from an EMBL/GenBank/DDBJ whole genome shotgun (WGS) entry which is preliminary data.</text>
</comment>
<name>A0ABN9SC46_9DINO</name>
<dbReference type="Proteomes" id="UP001189429">
    <property type="component" value="Unassembled WGS sequence"/>
</dbReference>
<dbReference type="Pfam" id="PF03372">
    <property type="entry name" value="Exo_endo_phos"/>
    <property type="match status" value="1"/>
</dbReference>
<feature type="domain" description="Endonuclease/exonuclease/phosphatase" evidence="3">
    <location>
        <begin position="362"/>
        <end position="653"/>
    </location>
</feature>
<dbReference type="EMBL" id="CAUYUJ010010224">
    <property type="protein sequence ID" value="CAK0828822.1"/>
    <property type="molecule type" value="Genomic_DNA"/>
</dbReference>
<keyword evidence="5" id="KW-1185">Reference proteome</keyword>
<dbReference type="Gene3D" id="3.60.10.10">
    <property type="entry name" value="Endonuclease/exonuclease/phosphatase"/>
    <property type="match status" value="1"/>
</dbReference>
<dbReference type="SUPFAM" id="SSF56219">
    <property type="entry name" value="DNase I-like"/>
    <property type="match status" value="1"/>
</dbReference>
<feature type="region of interest" description="Disordered" evidence="2">
    <location>
        <begin position="1"/>
        <end position="47"/>
    </location>
</feature>
<sequence>MVGSVPPPVGRTGSFQREVSSDGLTGSDSREETSDHGSSLGQHASTATVNLVLRAPRRIHFEAPSETDSPACRGRPVEPRRQGTPSKSRKGRSWGATIIPIRTNAEGKMEVLCAQSTMVNYLMTQKSSEPVLMNCPCDVRILGGLYAPGQRTPLDTMIAGLTAAGVRGSQRYVRSHVAERVLLERAALHLRLFSMTPHDETTRAAAKVFHFVCTMDATVGNTFAETLNRMVKVQLDFCEAMGDELFSMKQASRAPMCPKFVEVRWFGAEELLEHLSRPFFNDYMRDQFQKHGVGNQERESSIRRNPHRRVLTELCSLTFEEALKRARLFEGSLRQLSNDEMAATDYSELQDSANGLLSSVRSFNLNVLPWGASAFGSGQGRHALPRLLHFLQAIGERRAGSLAPDVLALQELFATPFVPPSCLQRYAVREMANLADFAATGPKPSLFDLFRDRKWTDSGLVVFSRFPIIKQKFIKFTSSSGLDSGATKGALWVQLEISSSGKCIDVINCHLQASHTGDKSDTFQKIRRSQLSQLRELVQEAGHERVRPLLLTGDFNVDAIPEPSDPTGSYGLALPRERKDSKDYEQMLQVLDPDGDLVDLLNGPTRESPLKKGWGQHPCTRPPRLKLPMSMQYRARHKYPQRLDYVFYWPSLSSLVEHRETWIDEFKASPSQAILEQISKEEQTALA</sequence>
<evidence type="ECO:0000313" key="4">
    <source>
        <dbReference type="EMBL" id="CAK0828822.1"/>
    </source>
</evidence>
<protein>
    <recommendedName>
        <fullName evidence="3">Endonuclease/exonuclease/phosphatase domain-containing protein</fullName>
    </recommendedName>
</protein>
<comment type="similarity">
    <text evidence="1">Belongs to the neutral sphingomyelinase family.</text>
</comment>
<feature type="compositionally biased region" description="Polar residues" evidence="2">
    <location>
        <begin position="13"/>
        <end position="27"/>
    </location>
</feature>
<dbReference type="InterPro" id="IPR005135">
    <property type="entry name" value="Endo/exonuclease/phosphatase"/>
</dbReference>
<evidence type="ECO:0000256" key="1">
    <source>
        <dbReference type="ARBA" id="ARBA00006335"/>
    </source>
</evidence>
<feature type="region of interest" description="Disordered" evidence="2">
    <location>
        <begin position="60"/>
        <end position="92"/>
    </location>
</feature>
<evidence type="ECO:0000256" key="2">
    <source>
        <dbReference type="SAM" id="MobiDB-lite"/>
    </source>
</evidence>
<gene>
    <name evidence="4" type="ORF">PCOR1329_LOCUS27957</name>
</gene>
<dbReference type="PANTHER" id="PTHR16320">
    <property type="entry name" value="SPHINGOMYELINASE FAMILY MEMBER"/>
    <property type="match status" value="1"/>
</dbReference>